<keyword evidence="3" id="KW-0238">DNA-binding</keyword>
<dbReference type="Gene3D" id="3.40.1810.10">
    <property type="entry name" value="Transcription factor, MADS-box"/>
    <property type="match status" value="1"/>
</dbReference>
<dbReference type="SMART" id="SM00432">
    <property type="entry name" value="MADS"/>
    <property type="match status" value="1"/>
</dbReference>
<dbReference type="AlphaFoldDB" id="A0A2Z6MHD6"/>
<dbReference type="Pfam" id="PF00319">
    <property type="entry name" value="SRF-TF"/>
    <property type="match status" value="1"/>
</dbReference>
<dbReference type="GO" id="GO:0045944">
    <property type="term" value="P:positive regulation of transcription by RNA polymerase II"/>
    <property type="evidence" value="ECO:0007669"/>
    <property type="project" value="InterPro"/>
</dbReference>
<reference evidence="8" key="1">
    <citation type="journal article" date="2017" name="Front. Plant Sci.">
        <title>Climate Clever Clovers: New Paradigm to Reduce the Environmental Footprint of Ruminants by Breeding Low Methanogenic Forages Utilizing Haplotype Variation.</title>
        <authorList>
            <person name="Kaur P."/>
            <person name="Appels R."/>
            <person name="Bayer P.E."/>
            <person name="Keeble-Gagnere G."/>
            <person name="Wang J."/>
            <person name="Hirakawa H."/>
            <person name="Shirasawa K."/>
            <person name="Vercoe P."/>
            <person name="Stefanova K."/>
            <person name="Durmic Z."/>
            <person name="Nichols P."/>
            <person name="Revell C."/>
            <person name="Isobe S.N."/>
            <person name="Edwards D."/>
            <person name="Erskine W."/>
        </authorList>
    </citation>
    <scope>NUCLEOTIDE SEQUENCE [LARGE SCALE GENOMIC DNA]</scope>
    <source>
        <strain evidence="8">cv. Daliak</strain>
    </source>
</reference>
<dbReference type="GO" id="GO:0005634">
    <property type="term" value="C:nucleus"/>
    <property type="evidence" value="ECO:0007669"/>
    <property type="project" value="UniProtKB-SubCell"/>
</dbReference>
<dbReference type="PANTHER" id="PTHR11945">
    <property type="entry name" value="MADS BOX PROTEIN"/>
    <property type="match status" value="1"/>
</dbReference>
<dbReference type="OrthoDB" id="1933443at2759"/>
<sequence>MSSGRKGQGRQKIDMKKMSNEINLQETFSKRRGFFKKASELCTLCGVDVALVVFSPSGKAYSFGHPNVDIIIDRFLSQVPPQNNDTMKFNEARRHAHESELNVQLTQINNTMDNVKKHGDELSHLLKEIKTLFWWACPVVGMNKVKLEFLQKALIGGV</sequence>
<dbReference type="PROSITE" id="PS50066">
    <property type="entry name" value="MADS_BOX_2"/>
    <property type="match status" value="1"/>
</dbReference>
<dbReference type="InterPro" id="IPR033896">
    <property type="entry name" value="MEF2-like_N"/>
</dbReference>
<keyword evidence="5" id="KW-0539">Nucleus</keyword>
<gene>
    <name evidence="7" type="ORF">TSUD_19130</name>
</gene>
<organism evidence="7 8">
    <name type="scientific">Trifolium subterraneum</name>
    <name type="common">Subterranean clover</name>
    <dbReference type="NCBI Taxonomy" id="3900"/>
    <lineage>
        <taxon>Eukaryota</taxon>
        <taxon>Viridiplantae</taxon>
        <taxon>Streptophyta</taxon>
        <taxon>Embryophyta</taxon>
        <taxon>Tracheophyta</taxon>
        <taxon>Spermatophyta</taxon>
        <taxon>Magnoliopsida</taxon>
        <taxon>eudicotyledons</taxon>
        <taxon>Gunneridae</taxon>
        <taxon>Pentapetalae</taxon>
        <taxon>rosids</taxon>
        <taxon>fabids</taxon>
        <taxon>Fabales</taxon>
        <taxon>Fabaceae</taxon>
        <taxon>Papilionoideae</taxon>
        <taxon>50 kb inversion clade</taxon>
        <taxon>NPAAA clade</taxon>
        <taxon>Hologalegina</taxon>
        <taxon>IRL clade</taxon>
        <taxon>Trifolieae</taxon>
        <taxon>Trifolium</taxon>
    </lineage>
</organism>
<dbReference type="EMBL" id="DF973453">
    <property type="protein sequence ID" value="GAU31368.1"/>
    <property type="molecule type" value="Genomic_DNA"/>
</dbReference>
<proteinExistence type="predicted"/>
<feature type="domain" description="MADS-box" evidence="6">
    <location>
        <begin position="8"/>
        <end position="67"/>
    </location>
</feature>
<evidence type="ECO:0000313" key="7">
    <source>
        <dbReference type="EMBL" id="GAU31368.1"/>
    </source>
</evidence>
<dbReference type="CDD" id="cd00265">
    <property type="entry name" value="MADS_MEF2_like"/>
    <property type="match status" value="1"/>
</dbReference>
<dbReference type="InterPro" id="IPR002100">
    <property type="entry name" value="TF_MADSbox"/>
</dbReference>
<evidence type="ECO:0000256" key="4">
    <source>
        <dbReference type="ARBA" id="ARBA00023163"/>
    </source>
</evidence>
<dbReference type="GO" id="GO:0046983">
    <property type="term" value="F:protein dimerization activity"/>
    <property type="evidence" value="ECO:0007669"/>
    <property type="project" value="InterPro"/>
</dbReference>
<name>A0A2Z6MHD6_TRISU</name>
<dbReference type="SUPFAM" id="SSF55455">
    <property type="entry name" value="SRF-like"/>
    <property type="match status" value="1"/>
</dbReference>
<accession>A0A2Z6MHD6</accession>
<evidence type="ECO:0000256" key="1">
    <source>
        <dbReference type="ARBA" id="ARBA00004123"/>
    </source>
</evidence>
<dbReference type="PANTHER" id="PTHR11945:SF818">
    <property type="entry name" value="AGAMOUS-LIKE MADS-BOX PROTEIN AGL62"/>
    <property type="match status" value="1"/>
</dbReference>
<evidence type="ECO:0000313" key="8">
    <source>
        <dbReference type="Proteomes" id="UP000242715"/>
    </source>
</evidence>
<comment type="subcellular location">
    <subcellularLocation>
        <location evidence="1">Nucleus</location>
    </subcellularLocation>
</comment>
<protein>
    <recommendedName>
        <fullName evidence="6">MADS-box domain-containing protein</fullName>
    </recommendedName>
</protein>
<evidence type="ECO:0000256" key="2">
    <source>
        <dbReference type="ARBA" id="ARBA00023015"/>
    </source>
</evidence>
<dbReference type="PRINTS" id="PR00404">
    <property type="entry name" value="MADSDOMAIN"/>
</dbReference>
<evidence type="ECO:0000259" key="6">
    <source>
        <dbReference type="PROSITE" id="PS50066"/>
    </source>
</evidence>
<dbReference type="FunFam" id="3.40.1810.10:FF:000006">
    <property type="entry name" value="Agamous-like MADS-box protein AGL62"/>
    <property type="match status" value="1"/>
</dbReference>
<dbReference type="GO" id="GO:0000981">
    <property type="term" value="F:DNA-binding transcription factor activity, RNA polymerase II-specific"/>
    <property type="evidence" value="ECO:0007669"/>
    <property type="project" value="TreeGrafter"/>
</dbReference>
<dbReference type="Proteomes" id="UP000242715">
    <property type="component" value="Unassembled WGS sequence"/>
</dbReference>
<dbReference type="GO" id="GO:0000978">
    <property type="term" value="F:RNA polymerase II cis-regulatory region sequence-specific DNA binding"/>
    <property type="evidence" value="ECO:0007669"/>
    <property type="project" value="TreeGrafter"/>
</dbReference>
<keyword evidence="4" id="KW-0804">Transcription</keyword>
<keyword evidence="2" id="KW-0805">Transcription regulation</keyword>
<keyword evidence="8" id="KW-1185">Reference proteome</keyword>
<evidence type="ECO:0000256" key="3">
    <source>
        <dbReference type="ARBA" id="ARBA00023125"/>
    </source>
</evidence>
<evidence type="ECO:0000256" key="5">
    <source>
        <dbReference type="ARBA" id="ARBA00023242"/>
    </source>
</evidence>
<dbReference type="InterPro" id="IPR036879">
    <property type="entry name" value="TF_MADSbox_sf"/>
</dbReference>